<keyword evidence="2" id="KW-0645">Protease</keyword>
<dbReference type="PANTHER" id="PTHR10404">
    <property type="entry name" value="N-ACETYLATED-ALPHA-LINKED ACIDIC DIPEPTIDASE"/>
    <property type="match status" value="1"/>
</dbReference>
<dbReference type="InterPro" id="IPR039373">
    <property type="entry name" value="Peptidase_M28B"/>
</dbReference>
<keyword evidence="1" id="KW-0325">Glycoprotein</keyword>
<dbReference type="EMBL" id="QGNW01000107">
    <property type="protein sequence ID" value="RVW96472.1"/>
    <property type="molecule type" value="Genomic_DNA"/>
</dbReference>
<protein>
    <submittedName>
        <fullName evidence="2">Putative glutamate carboxypeptidase AMP1</fullName>
    </submittedName>
</protein>
<accession>A0A438IID4</accession>
<keyword evidence="2" id="KW-0378">Hydrolase</keyword>
<name>A0A438IID4_VITVI</name>
<sequence>MSQPHSSKPTSTIFSSVPSPQWTLLFLLFLCTVGFYTLHLPNSAAAFSNVRDALRFRNIYLSFATNSTVSAYLRALTLHPHLAGTHPALQTARFVHSHFADLGLRTHTVDYRALLSYPLHASLSAHSSDGSSRELPLVEPGGAGAEVVRPYHAYSPSGVVTGGAGSGCVAVVRRGEESRGGVVGRAAEEGAVAVLMYTEGESMSGVERGTVMKGLGDPLTPGWGGVEGGEALDLEDSQILNRFPKIPSMPISPEVAYSILRSLEGPQMPHHWRDDALGPQPGRVGPGPTLLNFTYQLGLEIISSVNVDCGKFDQVGFWKQLSGLRGFDSYPPMFFY</sequence>
<dbReference type="PANTHER" id="PTHR10404:SF75">
    <property type="entry name" value="GLUTAMATE CARBOXYPEPTIDASE AMP1-RELATED"/>
    <property type="match status" value="1"/>
</dbReference>
<dbReference type="Proteomes" id="UP000288805">
    <property type="component" value="Unassembled WGS sequence"/>
</dbReference>
<dbReference type="AlphaFoldDB" id="A0A438IID4"/>
<evidence type="ECO:0000313" key="3">
    <source>
        <dbReference type="Proteomes" id="UP000288805"/>
    </source>
</evidence>
<gene>
    <name evidence="2" type="primary">AMP1_1</name>
    <name evidence="2" type="ORF">CK203_029759</name>
</gene>
<dbReference type="FunFam" id="3.50.30.30:FF:000111">
    <property type="entry name" value="Uncharacterized protein"/>
    <property type="match status" value="1"/>
</dbReference>
<dbReference type="InterPro" id="IPR046450">
    <property type="entry name" value="PA_dom_sf"/>
</dbReference>
<reference evidence="2 3" key="1">
    <citation type="journal article" date="2018" name="PLoS Genet.">
        <title>Population sequencing reveals clonal diversity and ancestral inbreeding in the grapevine cultivar Chardonnay.</title>
        <authorList>
            <person name="Roach M.J."/>
            <person name="Johnson D.L."/>
            <person name="Bohlmann J."/>
            <person name="van Vuuren H.J."/>
            <person name="Jones S.J."/>
            <person name="Pretorius I.S."/>
            <person name="Schmidt S.A."/>
            <person name="Borneman A.R."/>
        </authorList>
    </citation>
    <scope>NUCLEOTIDE SEQUENCE [LARGE SCALE GENOMIC DNA]</scope>
    <source>
        <strain evidence="3">cv. Chardonnay</strain>
        <tissue evidence="2">Leaf</tissue>
    </source>
</reference>
<dbReference type="Gene3D" id="3.50.30.30">
    <property type="match status" value="1"/>
</dbReference>
<dbReference type="SUPFAM" id="SSF52025">
    <property type="entry name" value="PA domain"/>
    <property type="match status" value="1"/>
</dbReference>
<organism evidence="2 3">
    <name type="scientific">Vitis vinifera</name>
    <name type="common">Grape</name>
    <dbReference type="NCBI Taxonomy" id="29760"/>
    <lineage>
        <taxon>Eukaryota</taxon>
        <taxon>Viridiplantae</taxon>
        <taxon>Streptophyta</taxon>
        <taxon>Embryophyta</taxon>
        <taxon>Tracheophyta</taxon>
        <taxon>Spermatophyta</taxon>
        <taxon>Magnoliopsida</taxon>
        <taxon>eudicotyledons</taxon>
        <taxon>Gunneridae</taxon>
        <taxon>Pentapetalae</taxon>
        <taxon>rosids</taxon>
        <taxon>Vitales</taxon>
        <taxon>Vitaceae</taxon>
        <taxon>Viteae</taxon>
        <taxon>Vitis</taxon>
    </lineage>
</organism>
<dbReference type="GO" id="GO:0004180">
    <property type="term" value="F:carboxypeptidase activity"/>
    <property type="evidence" value="ECO:0007669"/>
    <property type="project" value="UniProtKB-KW"/>
</dbReference>
<keyword evidence="2" id="KW-0121">Carboxypeptidase</keyword>
<evidence type="ECO:0000313" key="2">
    <source>
        <dbReference type="EMBL" id="RVW96472.1"/>
    </source>
</evidence>
<comment type="caution">
    <text evidence="2">The sequence shown here is derived from an EMBL/GenBank/DDBJ whole genome shotgun (WGS) entry which is preliminary data.</text>
</comment>
<evidence type="ECO:0000256" key="1">
    <source>
        <dbReference type="ARBA" id="ARBA00023180"/>
    </source>
</evidence>
<proteinExistence type="predicted"/>